<dbReference type="Gene3D" id="3.40.50.2000">
    <property type="entry name" value="Glycogen Phosphorylase B"/>
    <property type="match status" value="1"/>
</dbReference>
<evidence type="ECO:0000259" key="2">
    <source>
        <dbReference type="Pfam" id="PF13524"/>
    </source>
</evidence>
<dbReference type="Pfam" id="PF13524">
    <property type="entry name" value="Glyco_trans_1_2"/>
    <property type="match status" value="1"/>
</dbReference>
<proteinExistence type="predicted"/>
<organism evidence="3 4">
    <name type="scientific">Aeribacillus pallidus</name>
    <dbReference type="NCBI Taxonomy" id="33936"/>
    <lineage>
        <taxon>Bacteria</taxon>
        <taxon>Bacillati</taxon>
        <taxon>Bacillota</taxon>
        <taxon>Bacilli</taxon>
        <taxon>Bacillales</taxon>
        <taxon>Bacillaceae</taxon>
        <taxon>Aeribacillus</taxon>
    </lineage>
</organism>
<feature type="domain" description="Spore protein YkvP/CgeB glycosyl transferase-like" evidence="2">
    <location>
        <begin position="391"/>
        <end position="508"/>
    </location>
</feature>
<evidence type="ECO:0000313" key="3">
    <source>
        <dbReference type="EMBL" id="KZN98037.1"/>
    </source>
</evidence>
<protein>
    <recommendedName>
        <fullName evidence="2">Spore protein YkvP/CgeB glycosyl transferase-like domain-containing protein</fullName>
    </recommendedName>
</protein>
<dbReference type="STRING" id="33936.AZI98_00410"/>
<accession>A0A161ZWZ0</accession>
<name>A0A161ZWZ0_9BACI</name>
<comment type="caution">
    <text evidence="3">The sequence shown here is derived from an EMBL/GenBank/DDBJ whole genome shotgun (WGS) entry which is preliminary data.</text>
</comment>
<dbReference type="AlphaFoldDB" id="A0A161ZWZ0"/>
<dbReference type="InterPro" id="IPR055259">
    <property type="entry name" value="YkvP/CgeB_Glyco_trans-like"/>
</dbReference>
<keyword evidence="4" id="KW-1185">Reference proteome</keyword>
<dbReference type="Proteomes" id="UP000076476">
    <property type="component" value="Unassembled WGS sequence"/>
</dbReference>
<evidence type="ECO:0000313" key="4">
    <source>
        <dbReference type="Proteomes" id="UP000076476"/>
    </source>
</evidence>
<feature type="coiled-coil region" evidence="1">
    <location>
        <begin position="458"/>
        <end position="485"/>
    </location>
</feature>
<evidence type="ECO:0000256" key="1">
    <source>
        <dbReference type="SAM" id="Coils"/>
    </source>
</evidence>
<sequence length="703" mass="82920">MKGWINLIAKARNLFVRKILNNYRKNLTDIMPNFKTEFFKIENWNYKKNGAQIYLKENELVINKTGNGLSYFSFLEKNKNYNFIPSNSKRIMLKNNFLVKISGRTTSSVKALIYLIEYDNFTRINTHKIPLNKEVEVVINPKSKYLRVAIRLFGKGTVKITNVEIVEDYIFKNFSKKMKSKARKINEIKVACILDEFSMSCFSDIISLIPFSPDNWREVLTENKPDFLLVESAWRGNFGSWEYQVGKYNNNQNNLKLKRLIKFCKNCGIPTVFWNKEDPIHFEKFIETAKLFDYVLTTDANMIPKYRNYVGHSRVYAMQFAANPAHHNPTSANKQKRNNISFAGSYYANRHEDRRRDMDMMLSVTKKFGLDIYDRNYERNKNGNSHFQFPEQFQDNIVGTLKYKDIDIAYKEYKLILNVNSVKYSPTMFSRRVFEGLACGTPIISSYSIGIKKTFKNVVLMSEDKEELIKNIEEILNNEKKYRELSMEGIRSVYRKHTYFHRIKFILDLLNIEYDDNNQSITLVIPVSSLSEFNEALAVFEEQSYENKKLLIFIQKFEGYEQLLNKYNNSVITTMIHDYVFNYESISDIISTDYFTIMDTNNSYGKYYIEDLMYASIYSGADIIGKRVLFKDSYEVENYEYQYVDYVIPDTALFKTDIAKFYNIKDILYNREYVISELFKKYGAKIYSSDKFNFKIGEKNSSI</sequence>
<reference evidence="3 4" key="1">
    <citation type="submission" date="2016-04" db="EMBL/GenBank/DDBJ databases">
        <title>Draft genome sequence of Aeribacillus pallidus 8m3 from petroleum reservoir.</title>
        <authorList>
            <person name="Poltaraus A.B."/>
            <person name="Nazina T.N."/>
            <person name="Tourova T.P."/>
            <person name="Malakho S.M."/>
            <person name="Korshunova A.V."/>
            <person name="Sokolova D.S."/>
        </authorList>
    </citation>
    <scope>NUCLEOTIDE SEQUENCE [LARGE SCALE GENOMIC DNA]</scope>
    <source>
        <strain evidence="3 4">8m3</strain>
    </source>
</reference>
<keyword evidence="1" id="KW-0175">Coiled coil</keyword>
<dbReference type="SUPFAM" id="SSF53756">
    <property type="entry name" value="UDP-Glycosyltransferase/glycogen phosphorylase"/>
    <property type="match status" value="2"/>
</dbReference>
<dbReference type="EMBL" id="LWBR01000001">
    <property type="protein sequence ID" value="KZN98037.1"/>
    <property type="molecule type" value="Genomic_DNA"/>
</dbReference>
<gene>
    <name evidence="3" type="ORF">AZI98_00410</name>
</gene>